<comment type="caution">
    <text evidence="2">The sequence shown here is derived from an EMBL/GenBank/DDBJ whole genome shotgun (WGS) entry which is preliminary data.</text>
</comment>
<dbReference type="EMBL" id="MU853225">
    <property type="protein sequence ID" value="KAK4126174.1"/>
    <property type="molecule type" value="Genomic_DNA"/>
</dbReference>
<evidence type="ECO:0000256" key="1">
    <source>
        <dbReference type="SAM" id="MobiDB-lite"/>
    </source>
</evidence>
<evidence type="ECO:0000313" key="3">
    <source>
        <dbReference type="Proteomes" id="UP001302602"/>
    </source>
</evidence>
<dbReference type="Proteomes" id="UP001302602">
    <property type="component" value="Unassembled WGS sequence"/>
</dbReference>
<evidence type="ECO:0000313" key="2">
    <source>
        <dbReference type="EMBL" id="KAK4126174.1"/>
    </source>
</evidence>
<dbReference type="AlphaFoldDB" id="A0AAN6Z6N0"/>
<reference evidence="2" key="1">
    <citation type="journal article" date="2023" name="Mol. Phylogenet. Evol.">
        <title>Genome-scale phylogeny and comparative genomics of the fungal order Sordariales.</title>
        <authorList>
            <person name="Hensen N."/>
            <person name="Bonometti L."/>
            <person name="Westerberg I."/>
            <person name="Brannstrom I.O."/>
            <person name="Guillou S."/>
            <person name="Cros-Aarteil S."/>
            <person name="Calhoun S."/>
            <person name="Haridas S."/>
            <person name="Kuo A."/>
            <person name="Mondo S."/>
            <person name="Pangilinan J."/>
            <person name="Riley R."/>
            <person name="LaButti K."/>
            <person name="Andreopoulos B."/>
            <person name="Lipzen A."/>
            <person name="Chen C."/>
            <person name="Yan M."/>
            <person name="Daum C."/>
            <person name="Ng V."/>
            <person name="Clum A."/>
            <person name="Steindorff A."/>
            <person name="Ohm R.A."/>
            <person name="Martin F."/>
            <person name="Silar P."/>
            <person name="Natvig D.O."/>
            <person name="Lalanne C."/>
            <person name="Gautier V."/>
            <person name="Ament-Velasquez S.L."/>
            <person name="Kruys A."/>
            <person name="Hutchinson M.I."/>
            <person name="Powell A.J."/>
            <person name="Barry K."/>
            <person name="Miller A.N."/>
            <person name="Grigoriev I.V."/>
            <person name="Debuchy R."/>
            <person name="Gladieux P."/>
            <person name="Hiltunen Thoren M."/>
            <person name="Johannesson H."/>
        </authorList>
    </citation>
    <scope>NUCLEOTIDE SEQUENCE</scope>
    <source>
        <strain evidence="2">CBS 731.68</strain>
    </source>
</reference>
<dbReference type="GeneID" id="87823428"/>
<name>A0AAN6Z6N0_9PEZI</name>
<reference evidence="2" key="2">
    <citation type="submission" date="2023-05" db="EMBL/GenBank/DDBJ databases">
        <authorList>
            <consortium name="Lawrence Berkeley National Laboratory"/>
            <person name="Steindorff A."/>
            <person name="Hensen N."/>
            <person name="Bonometti L."/>
            <person name="Westerberg I."/>
            <person name="Brannstrom I.O."/>
            <person name="Guillou S."/>
            <person name="Cros-Aarteil S."/>
            <person name="Calhoun S."/>
            <person name="Haridas S."/>
            <person name="Kuo A."/>
            <person name="Mondo S."/>
            <person name="Pangilinan J."/>
            <person name="Riley R."/>
            <person name="Labutti K."/>
            <person name="Andreopoulos B."/>
            <person name="Lipzen A."/>
            <person name="Chen C."/>
            <person name="Yanf M."/>
            <person name="Daum C."/>
            <person name="Ng V."/>
            <person name="Clum A."/>
            <person name="Ohm R."/>
            <person name="Martin F."/>
            <person name="Silar P."/>
            <person name="Natvig D."/>
            <person name="Lalanne C."/>
            <person name="Gautier V."/>
            <person name="Ament-Velasquez S.L."/>
            <person name="Kruys A."/>
            <person name="Hutchinson M.I."/>
            <person name="Powell A.J."/>
            <person name="Barry K."/>
            <person name="Miller A.N."/>
            <person name="Grigoriev I.V."/>
            <person name="Debuchy R."/>
            <person name="Gladieux P."/>
            <person name="Thoren M.H."/>
            <person name="Johannesson H."/>
        </authorList>
    </citation>
    <scope>NUCLEOTIDE SEQUENCE</scope>
    <source>
        <strain evidence="2">CBS 731.68</strain>
    </source>
</reference>
<keyword evidence="3" id="KW-1185">Reference proteome</keyword>
<dbReference type="RefSeq" id="XP_062649945.1">
    <property type="nucleotide sequence ID" value="XM_062786660.1"/>
</dbReference>
<feature type="region of interest" description="Disordered" evidence="1">
    <location>
        <begin position="98"/>
        <end position="126"/>
    </location>
</feature>
<sequence length="171" mass="18165">MFRICFSGCHFWKDEWACGGVRSPSAVNINYGPTRGGAEMRPGLGRIPSRNRAPKFDLLLVQFHAACLITTRLRHLTAVPKDAEGPVSVSLSSIHPSLSAHDARPQSDATGLGGLNETPRKRSTYSSVLGSGELGHACGTVTLVPTSQGSAAYCVYSKLALPMAHGAMAMR</sequence>
<gene>
    <name evidence="2" type="ORF">N657DRAFT_296170</name>
</gene>
<protein>
    <submittedName>
        <fullName evidence="2">Uncharacterized protein</fullName>
    </submittedName>
</protein>
<proteinExistence type="predicted"/>
<organism evidence="2 3">
    <name type="scientific">Parathielavia appendiculata</name>
    <dbReference type="NCBI Taxonomy" id="2587402"/>
    <lineage>
        <taxon>Eukaryota</taxon>
        <taxon>Fungi</taxon>
        <taxon>Dikarya</taxon>
        <taxon>Ascomycota</taxon>
        <taxon>Pezizomycotina</taxon>
        <taxon>Sordariomycetes</taxon>
        <taxon>Sordariomycetidae</taxon>
        <taxon>Sordariales</taxon>
        <taxon>Chaetomiaceae</taxon>
        <taxon>Parathielavia</taxon>
    </lineage>
</organism>
<accession>A0AAN6Z6N0</accession>